<dbReference type="PROSITE" id="PS51176">
    <property type="entry name" value="PDH_ADH"/>
    <property type="match status" value="1"/>
</dbReference>
<proteinExistence type="inferred from homology"/>
<comment type="caution">
    <text evidence="4">The sequence shown here is derived from an EMBL/GenBank/DDBJ whole genome shotgun (WGS) entry which is preliminary data.</text>
</comment>
<dbReference type="GO" id="GO:0070403">
    <property type="term" value="F:NAD+ binding"/>
    <property type="evidence" value="ECO:0007669"/>
    <property type="project" value="InterPro"/>
</dbReference>
<dbReference type="RefSeq" id="WP_179913886.1">
    <property type="nucleotide sequence ID" value="NZ_JACBYE010000036.1"/>
</dbReference>
<evidence type="ECO:0000313" key="5">
    <source>
        <dbReference type="Proteomes" id="UP000561011"/>
    </source>
</evidence>
<dbReference type="InterPro" id="IPR003099">
    <property type="entry name" value="Prephen_DH"/>
</dbReference>
<comment type="similarity">
    <text evidence="1">Belongs to the prephenate/arogenate dehydrogenase family.</text>
</comment>
<dbReference type="InterPro" id="IPR046825">
    <property type="entry name" value="PDH_C"/>
</dbReference>
<dbReference type="SUPFAM" id="SSF48179">
    <property type="entry name" value="6-phosphogluconate dehydrogenase C-terminal domain-like"/>
    <property type="match status" value="1"/>
</dbReference>
<dbReference type="PANTHER" id="PTHR21363">
    <property type="entry name" value="PREPHENATE DEHYDROGENASE"/>
    <property type="match status" value="1"/>
</dbReference>
<evidence type="ECO:0000259" key="3">
    <source>
        <dbReference type="PROSITE" id="PS51176"/>
    </source>
</evidence>
<dbReference type="InterPro" id="IPR046826">
    <property type="entry name" value="PDH_N"/>
</dbReference>
<dbReference type="EMBL" id="JACBYE010000036">
    <property type="protein sequence ID" value="NYS94512.1"/>
    <property type="molecule type" value="Genomic_DNA"/>
</dbReference>
<dbReference type="InterPro" id="IPR050812">
    <property type="entry name" value="Preph/Arog_dehydrog"/>
</dbReference>
<dbReference type="InterPro" id="IPR036291">
    <property type="entry name" value="NAD(P)-bd_dom_sf"/>
</dbReference>
<dbReference type="SUPFAM" id="SSF51735">
    <property type="entry name" value="NAD(P)-binding Rossmann-fold domains"/>
    <property type="match status" value="1"/>
</dbReference>
<name>A0A853EY19_9MICO</name>
<dbReference type="Gene3D" id="3.40.50.720">
    <property type="entry name" value="NAD(P)-binding Rossmann-like Domain"/>
    <property type="match status" value="1"/>
</dbReference>
<dbReference type="Pfam" id="PF20463">
    <property type="entry name" value="PDH_C"/>
    <property type="match status" value="1"/>
</dbReference>
<keyword evidence="2" id="KW-0560">Oxidoreductase</keyword>
<dbReference type="Proteomes" id="UP000561011">
    <property type="component" value="Unassembled WGS sequence"/>
</dbReference>
<feature type="domain" description="Prephenate/arogenate dehydrogenase" evidence="3">
    <location>
        <begin position="6"/>
        <end position="291"/>
    </location>
</feature>
<dbReference type="Pfam" id="PF02153">
    <property type="entry name" value="PDH_N"/>
    <property type="match status" value="1"/>
</dbReference>
<gene>
    <name evidence="4" type="ORF">HZZ10_13410</name>
</gene>
<protein>
    <submittedName>
        <fullName evidence="4">Prephenate dehydrogenase/arogenate dehydrogenase family protein</fullName>
    </submittedName>
</protein>
<dbReference type="PANTHER" id="PTHR21363:SF0">
    <property type="entry name" value="PREPHENATE DEHYDROGENASE [NADP(+)]"/>
    <property type="match status" value="1"/>
</dbReference>
<keyword evidence="5" id="KW-1185">Reference proteome</keyword>
<dbReference type="Gene3D" id="1.10.3660.10">
    <property type="entry name" value="6-phosphogluconate dehydrogenase C-terminal like domain"/>
    <property type="match status" value="1"/>
</dbReference>
<evidence type="ECO:0000256" key="2">
    <source>
        <dbReference type="ARBA" id="ARBA00023002"/>
    </source>
</evidence>
<sequence>MSQRAQHVAVVGLGLIGGSVAQTLVADGRRVTGWDPDAPTRELAGAAGVEAVATLEELAASGAPLVVVAVPLRAVRATVERLAASLPASTVLTDVASVKGPVRDAVQAAGLGDRYVGAHPMAGTEHSGFAAADPDLLREVRWAVTLDETTRLDAFLTVAEMITGPFASVVHPLSDDVHDAAVALVSHVPHVVATELLNLVVGSPVSEVAQGLAAGSFRDGTRVARTTPRRTQAMVTDNAGWVAAALRRAARDLEVLASRLEEGAQVDEFFDRADPLRGAPAPDRSTRSLQIGADGWQTDLTERGRQGAQVLAVDPAAASVELSEPQAG</sequence>
<evidence type="ECO:0000256" key="1">
    <source>
        <dbReference type="ARBA" id="ARBA00007964"/>
    </source>
</evidence>
<dbReference type="GO" id="GO:0004665">
    <property type="term" value="F:prephenate dehydrogenase (NADP+) activity"/>
    <property type="evidence" value="ECO:0007669"/>
    <property type="project" value="InterPro"/>
</dbReference>
<dbReference type="InterPro" id="IPR008927">
    <property type="entry name" value="6-PGluconate_DH-like_C_sf"/>
</dbReference>
<organism evidence="4 5">
    <name type="scientific">Sanguibacter inulinus</name>
    <dbReference type="NCBI Taxonomy" id="60922"/>
    <lineage>
        <taxon>Bacteria</taxon>
        <taxon>Bacillati</taxon>
        <taxon>Actinomycetota</taxon>
        <taxon>Actinomycetes</taxon>
        <taxon>Micrococcales</taxon>
        <taxon>Sanguibacteraceae</taxon>
        <taxon>Sanguibacter</taxon>
    </lineage>
</organism>
<reference evidence="4 5" key="1">
    <citation type="submission" date="2020-07" db="EMBL/GenBank/DDBJ databases">
        <title>MOT database genomes.</title>
        <authorList>
            <person name="Joseph S."/>
            <person name="Aduse-Opoku J."/>
            <person name="Hashim A."/>
            <person name="Wade W."/>
            <person name="Curtis M."/>
        </authorList>
    </citation>
    <scope>NUCLEOTIDE SEQUENCE [LARGE SCALE GENOMIC DNA]</scope>
    <source>
        <strain evidence="4 5">DSM 100099</strain>
    </source>
</reference>
<dbReference type="GO" id="GO:0006571">
    <property type="term" value="P:tyrosine biosynthetic process"/>
    <property type="evidence" value="ECO:0007669"/>
    <property type="project" value="InterPro"/>
</dbReference>
<dbReference type="GO" id="GO:0008977">
    <property type="term" value="F:prephenate dehydrogenase (NAD+) activity"/>
    <property type="evidence" value="ECO:0007669"/>
    <property type="project" value="InterPro"/>
</dbReference>
<evidence type="ECO:0000313" key="4">
    <source>
        <dbReference type="EMBL" id="NYS94512.1"/>
    </source>
</evidence>
<accession>A0A853EY19</accession>
<dbReference type="AlphaFoldDB" id="A0A853EY19"/>